<evidence type="ECO:0000313" key="2">
    <source>
        <dbReference type="Proteomes" id="UP000594132"/>
    </source>
</evidence>
<dbReference type="GeneID" id="65129718"/>
<dbReference type="EMBL" id="MT774387">
    <property type="protein sequence ID" value="QOR59197.1"/>
    <property type="molecule type" value="Genomic_DNA"/>
</dbReference>
<accession>A0A7M1RXR3</accession>
<evidence type="ECO:0000313" key="1">
    <source>
        <dbReference type="EMBL" id="QOR59197.1"/>
    </source>
</evidence>
<protein>
    <submittedName>
        <fullName evidence="1">Uncharacterized protein</fullName>
    </submittedName>
</protein>
<name>A0A7M1RXR3_9CAUD</name>
<dbReference type="RefSeq" id="YP_010111355.1">
    <property type="nucleotide sequence ID" value="NC_055880.1"/>
</dbReference>
<keyword evidence="2" id="KW-1185">Reference proteome</keyword>
<organism evidence="1 2">
    <name type="scientific">uncultured phage cr111_1</name>
    <dbReference type="NCBI Taxonomy" id="2772071"/>
    <lineage>
        <taxon>Viruses</taxon>
        <taxon>Duplodnaviria</taxon>
        <taxon>Heunggongvirae</taxon>
        <taxon>Uroviricota</taxon>
        <taxon>Caudoviricetes</taxon>
        <taxon>Crassvirales</taxon>
        <taxon>Steigviridae</taxon>
        <taxon>Asinivirinae</taxon>
        <taxon>Lahndsivirus</taxon>
        <taxon>Lahndsivirus rarus</taxon>
    </lineage>
</organism>
<dbReference type="Proteomes" id="UP000594132">
    <property type="component" value="Segment"/>
</dbReference>
<reference evidence="1 2" key="1">
    <citation type="submission" date="2020-07" db="EMBL/GenBank/DDBJ databases">
        <title>Taxonomic proposal: Crassvirales, a new order of highly abundant and diverse bacterial viruses.</title>
        <authorList>
            <person name="Shkoporov A.N."/>
            <person name="Stockdale S.R."/>
            <person name="Guerin E."/>
            <person name="Ross R.P."/>
            <person name="Hill C."/>
        </authorList>
    </citation>
    <scope>NUCLEOTIDE SEQUENCE [LARGE SCALE GENOMIC DNA]</scope>
</reference>
<sequence>MNLETYAKATELLEEIKEVEHIVYLLETAENHRLLCNPRDKTAIQISVSDKLRKALTTLLTGEKKQLEEEFKEL</sequence>
<dbReference type="KEGG" id="vg:65129718"/>
<proteinExistence type="predicted"/>